<protein>
    <submittedName>
        <fullName evidence="1">Uncharacterized protein</fullName>
    </submittedName>
</protein>
<gene>
    <name evidence="1" type="ORF">HNP76_001482</name>
</gene>
<dbReference type="RefSeq" id="WP_184659074.1">
    <property type="nucleotide sequence ID" value="NZ_CP031518.1"/>
</dbReference>
<keyword evidence="2" id="KW-1185">Reference proteome</keyword>
<sequence>MKRFAALFLVVFFSLPLFCLDFEVALMPQFDLHTEGDFDNSVSGTISFDFYPITIRGRDKIGFGLQAGAAGIKAQTLDTTPLYYGDLALTYLCRLHDRFAAGGQFYGGMWQFPAVESKGTKAMNGSLFGGRVFADFYAFPELKLGAFAGYSDFRFSPKDFATRFDVGLSVKYSFSRGILSTGGVELDDHEVQPIFPVFYSYYNENSFGSLAFYNGEENRIRDVTVSVLIPEYMQNPKVCAEYESIERNEYFSAELTAFINETILESLMVHKTEGKVIISYTSLGKRVTSEQILDFTALNRNAMSWEDDQRAAAFVSSHDGAANKISKLAKSIIIKNPQNEATQNISIAKGIFATLKAYGISYVKDPTSPFSSSETQDVDFLQFPYQTLLYSGGDCDDLSILNCAIFESIGISTAFITIPGHIFMAFDSGIDPKKAAEVLKDGRYVIQGGKAWIPLEATISQENFEISRAAGYNQWKSASKKGEAKLYPMSDAWQLYKAVSVPESDTDIELPSVERILRYLK</sequence>
<comment type="caution">
    <text evidence="1">The sequence shown here is derived from an EMBL/GenBank/DDBJ whole genome shotgun (WGS) entry which is preliminary data.</text>
</comment>
<evidence type="ECO:0000313" key="2">
    <source>
        <dbReference type="Proteomes" id="UP000518887"/>
    </source>
</evidence>
<dbReference type="EMBL" id="JACHFQ010000004">
    <property type="protein sequence ID" value="MBB5226114.1"/>
    <property type="molecule type" value="Genomic_DNA"/>
</dbReference>
<proteinExistence type="predicted"/>
<organism evidence="1 2">
    <name type="scientific">Treponema ruminis</name>
    <dbReference type="NCBI Taxonomy" id="744515"/>
    <lineage>
        <taxon>Bacteria</taxon>
        <taxon>Pseudomonadati</taxon>
        <taxon>Spirochaetota</taxon>
        <taxon>Spirochaetia</taxon>
        <taxon>Spirochaetales</taxon>
        <taxon>Treponemataceae</taxon>
        <taxon>Treponema</taxon>
    </lineage>
</organism>
<accession>A0A7W8LM37</accession>
<dbReference type="AlphaFoldDB" id="A0A7W8LM37"/>
<name>A0A7W8LM37_9SPIR</name>
<evidence type="ECO:0000313" key="1">
    <source>
        <dbReference type="EMBL" id="MBB5226114.1"/>
    </source>
</evidence>
<reference evidence="1 2" key="1">
    <citation type="submission" date="2020-08" db="EMBL/GenBank/DDBJ databases">
        <title>Genomic Encyclopedia of Type Strains, Phase IV (KMG-IV): sequencing the most valuable type-strain genomes for metagenomic binning, comparative biology and taxonomic classification.</title>
        <authorList>
            <person name="Goeker M."/>
        </authorList>
    </citation>
    <scope>NUCLEOTIDE SEQUENCE [LARGE SCALE GENOMIC DNA]</scope>
    <source>
        <strain evidence="1 2">DSM 103462</strain>
    </source>
</reference>
<dbReference type="Proteomes" id="UP000518887">
    <property type="component" value="Unassembled WGS sequence"/>
</dbReference>